<keyword evidence="6 12" id="KW-0378">Hydrolase</keyword>
<dbReference type="FunFam" id="3.40.50.720:FF:000189">
    <property type="entry name" value="Bifunctional protein FolD"/>
    <property type="match status" value="1"/>
</dbReference>
<evidence type="ECO:0000259" key="13">
    <source>
        <dbReference type="Pfam" id="PF00763"/>
    </source>
</evidence>
<dbReference type="InterPro" id="IPR020867">
    <property type="entry name" value="THF_DH/CycHdrlase_CS"/>
</dbReference>
<dbReference type="NCBIfam" id="NF010783">
    <property type="entry name" value="PRK14186.1"/>
    <property type="match status" value="1"/>
</dbReference>
<evidence type="ECO:0000256" key="2">
    <source>
        <dbReference type="ARBA" id="ARBA00011738"/>
    </source>
</evidence>
<dbReference type="Pfam" id="PF00763">
    <property type="entry name" value="THF_DHG_CYH"/>
    <property type="match status" value="1"/>
</dbReference>
<dbReference type="InterPro" id="IPR036291">
    <property type="entry name" value="NAD(P)-bd_dom_sf"/>
</dbReference>
<dbReference type="PANTHER" id="PTHR48099:SF5">
    <property type="entry name" value="C-1-TETRAHYDROFOLATE SYNTHASE, CYTOPLASMIC"/>
    <property type="match status" value="1"/>
</dbReference>
<dbReference type="FunFam" id="3.40.50.10860:FF:000005">
    <property type="entry name" value="C-1-tetrahydrofolate synthase, cytoplasmic, putative"/>
    <property type="match status" value="1"/>
</dbReference>
<dbReference type="OrthoDB" id="9803580at2"/>
<feature type="domain" description="Tetrahydrofolate dehydrogenase/cyclohydrolase catalytic" evidence="13">
    <location>
        <begin position="6"/>
        <end position="121"/>
    </location>
</feature>
<dbReference type="SUPFAM" id="SSF53223">
    <property type="entry name" value="Aminoacid dehydrogenase-like, N-terminal domain"/>
    <property type="match status" value="1"/>
</dbReference>
<gene>
    <name evidence="12 15" type="primary">folD</name>
    <name evidence="15" type="ORF">V202x_35720</name>
</gene>
<reference evidence="15 16" key="1">
    <citation type="submission" date="2019-03" db="EMBL/GenBank/DDBJ databases">
        <title>Deep-cultivation of Planctomycetes and their phenomic and genomic characterization uncovers novel biology.</title>
        <authorList>
            <person name="Wiegand S."/>
            <person name="Jogler M."/>
            <person name="Boedeker C."/>
            <person name="Pinto D."/>
            <person name="Vollmers J."/>
            <person name="Rivas-Marin E."/>
            <person name="Kohn T."/>
            <person name="Peeters S.H."/>
            <person name="Heuer A."/>
            <person name="Rast P."/>
            <person name="Oberbeckmann S."/>
            <person name="Bunk B."/>
            <person name="Jeske O."/>
            <person name="Meyerdierks A."/>
            <person name="Storesund J.E."/>
            <person name="Kallscheuer N."/>
            <person name="Luecker S."/>
            <person name="Lage O.M."/>
            <person name="Pohl T."/>
            <person name="Merkel B.J."/>
            <person name="Hornburger P."/>
            <person name="Mueller R.-W."/>
            <person name="Bruemmer F."/>
            <person name="Labrenz M."/>
            <person name="Spormann A.M."/>
            <person name="Op den Camp H."/>
            <person name="Overmann J."/>
            <person name="Amann R."/>
            <person name="Jetten M.S.M."/>
            <person name="Mascher T."/>
            <person name="Medema M.H."/>
            <person name="Devos D.P."/>
            <person name="Kaster A.-K."/>
            <person name="Ovreas L."/>
            <person name="Rohde M."/>
            <person name="Galperin M.Y."/>
            <person name="Jogler C."/>
        </authorList>
    </citation>
    <scope>NUCLEOTIDE SEQUENCE [LARGE SCALE GENOMIC DNA]</scope>
    <source>
        <strain evidence="15 16">V202</strain>
    </source>
</reference>
<sequence>MSAEIIDGKKLAITFREQVAQEVAQFKEQSQIVPHLTAILVGEDPASAVYVRNKQRACEKAGIQSTLKRLPAETTQDKLHKLVQELNADQSVHGILVQLPLPKHIDEVAILDVVNPLKDVDAFHPENVGLIVQGRPRYLPCTPYGIQQMILSTEMETAGKHAVILGRSEIVGKPMAMLLIQRGLGADATVTICHSRTQNLKEIVQSADIIIAAIGKPEFVTADMVKPGAVVIDVGINRVNEKLVGDVAFDSVKEIASAITPVPGGVGPMTIAMLLKNTLTAARIL</sequence>
<evidence type="ECO:0000256" key="11">
    <source>
        <dbReference type="ARBA" id="ARBA00023268"/>
    </source>
</evidence>
<keyword evidence="3 12" id="KW-0554">One-carbon metabolism</keyword>
<comment type="pathway">
    <text evidence="1 12">One-carbon metabolism; tetrahydrofolate interconversion.</text>
</comment>
<dbReference type="GO" id="GO:0035999">
    <property type="term" value="P:tetrahydrofolate interconversion"/>
    <property type="evidence" value="ECO:0007669"/>
    <property type="project" value="UniProtKB-UniRule"/>
</dbReference>
<keyword evidence="5 12" id="KW-0658">Purine biosynthesis</keyword>
<dbReference type="NCBIfam" id="NF008058">
    <property type="entry name" value="PRK10792.1"/>
    <property type="match status" value="1"/>
</dbReference>
<dbReference type="PANTHER" id="PTHR48099">
    <property type="entry name" value="C-1-TETRAHYDROFOLATE SYNTHASE, CYTOPLASMIC-RELATED"/>
    <property type="match status" value="1"/>
</dbReference>
<protein>
    <recommendedName>
        <fullName evidence="12">Bifunctional protein FolD</fullName>
    </recommendedName>
    <domain>
        <recommendedName>
            <fullName evidence="12">Methylenetetrahydrofolate dehydrogenase</fullName>
            <ecNumber evidence="12">1.5.1.5</ecNumber>
        </recommendedName>
    </domain>
    <domain>
        <recommendedName>
            <fullName evidence="12">Methenyltetrahydrofolate cyclohydrolase</fullName>
            <ecNumber evidence="12">3.5.4.9</ecNumber>
        </recommendedName>
    </domain>
</protein>
<feature type="domain" description="Tetrahydrofolate dehydrogenase/cyclohydrolase NAD(P)-binding" evidence="14">
    <location>
        <begin position="140"/>
        <end position="283"/>
    </location>
</feature>
<feature type="binding site" evidence="12">
    <location>
        <position position="236"/>
    </location>
    <ligand>
        <name>NADP(+)</name>
        <dbReference type="ChEBI" id="CHEBI:58349"/>
    </ligand>
</feature>
<dbReference type="InterPro" id="IPR020630">
    <property type="entry name" value="THF_DH/CycHdrlase_cat_dom"/>
</dbReference>
<dbReference type="RefSeq" id="WP_145177589.1">
    <property type="nucleotide sequence ID" value="NZ_CP037422.1"/>
</dbReference>
<comment type="caution">
    <text evidence="12">Lacks conserved residue(s) required for the propagation of feature annotation.</text>
</comment>
<evidence type="ECO:0000256" key="7">
    <source>
        <dbReference type="ARBA" id="ARBA00022857"/>
    </source>
</evidence>
<comment type="catalytic activity">
    <reaction evidence="12">
        <text>(6R)-5,10-methylene-5,6,7,8-tetrahydrofolate + NADP(+) = (6R)-5,10-methenyltetrahydrofolate + NADPH</text>
        <dbReference type="Rhea" id="RHEA:22812"/>
        <dbReference type="ChEBI" id="CHEBI:15636"/>
        <dbReference type="ChEBI" id="CHEBI:57455"/>
        <dbReference type="ChEBI" id="CHEBI:57783"/>
        <dbReference type="ChEBI" id="CHEBI:58349"/>
        <dbReference type="EC" id="1.5.1.5"/>
    </reaction>
</comment>
<comment type="subunit">
    <text evidence="2 12">Homodimer.</text>
</comment>
<keyword evidence="4 12" id="KW-0028">Amino-acid biosynthesis</keyword>
<keyword evidence="11 12" id="KW-0511">Multifunctional enzyme</keyword>
<comment type="catalytic activity">
    <reaction evidence="12">
        <text>(6R)-5,10-methenyltetrahydrofolate + H2O = (6R)-10-formyltetrahydrofolate + H(+)</text>
        <dbReference type="Rhea" id="RHEA:23700"/>
        <dbReference type="ChEBI" id="CHEBI:15377"/>
        <dbReference type="ChEBI" id="CHEBI:15378"/>
        <dbReference type="ChEBI" id="CHEBI:57455"/>
        <dbReference type="ChEBI" id="CHEBI:195366"/>
        <dbReference type="EC" id="3.5.4.9"/>
    </reaction>
</comment>
<dbReference type="PROSITE" id="PS00767">
    <property type="entry name" value="THF_DHG_CYH_2"/>
    <property type="match status" value="1"/>
</dbReference>
<keyword evidence="16" id="KW-1185">Reference proteome</keyword>
<keyword evidence="9 12" id="KW-0368">Histidine biosynthesis</keyword>
<evidence type="ECO:0000256" key="6">
    <source>
        <dbReference type="ARBA" id="ARBA00022801"/>
    </source>
</evidence>
<comment type="similarity">
    <text evidence="12">Belongs to the tetrahydrofolate dehydrogenase/cyclohydrolase family.</text>
</comment>
<comment type="function">
    <text evidence="12">Catalyzes the oxidation of 5,10-methylenetetrahydrofolate to 5,10-methenyltetrahydrofolate and then the hydrolysis of 5,10-methenyltetrahydrofolate to 10-formyltetrahydrofolate.</text>
</comment>
<dbReference type="AlphaFoldDB" id="A0A517WY42"/>
<dbReference type="GO" id="GO:0004488">
    <property type="term" value="F:methylenetetrahydrofolate dehydrogenase (NADP+) activity"/>
    <property type="evidence" value="ECO:0007669"/>
    <property type="project" value="UniProtKB-UniRule"/>
</dbReference>
<evidence type="ECO:0000256" key="12">
    <source>
        <dbReference type="HAMAP-Rule" id="MF_01576"/>
    </source>
</evidence>
<keyword evidence="8 12" id="KW-0560">Oxidoreductase</keyword>
<proteinExistence type="inferred from homology"/>
<evidence type="ECO:0000256" key="9">
    <source>
        <dbReference type="ARBA" id="ARBA00023102"/>
    </source>
</evidence>
<dbReference type="GO" id="GO:0005829">
    <property type="term" value="C:cytosol"/>
    <property type="evidence" value="ECO:0007669"/>
    <property type="project" value="TreeGrafter"/>
</dbReference>
<dbReference type="CDD" id="cd01080">
    <property type="entry name" value="NAD_bind_m-THF_DH_Cyclohyd"/>
    <property type="match status" value="1"/>
</dbReference>
<dbReference type="EC" id="1.5.1.5" evidence="12"/>
<evidence type="ECO:0000256" key="8">
    <source>
        <dbReference type="ARBA" id="ARBA00023002"/>
    </source>
</evidence>
<keyword evidence="10 12" id="KW-0486">Methionine biosynthesis</keyword>
<evidence type="ECO:0000256" key="1">
    <source>
        <dbReference type="ARBA" id="ARBA00004777"/>
    </source>
</evidence>
<evidence type="ECO:0000256" key="5">
    <source>
        <dbReference type="ARBA" id="ARBA00022755"/>
    </source>
</evidence>
<evidence type="ECO:0000313" key="16">
    <source>
        <dbReference type="Proteomes" id="UP000318384"/>
    </source>
</evidence>
<dbReference type="InterPro" id="IPR020631">
    <property type="entry name" value="THF_DH/CycHdrlase_NAD-bd_dom"/>
</dbReference>
<dbReference type="InterPro" id="IPR000672">
    <property type="entry name" value="THF_DH/CycHdrlase"/>
</dbReference>
<dbReference type="PRINTS" id="PR00085">
    <property type="entry name" value="THFDHDRGNASE"/>
</dbReference>
<evidence type="ECO:0000256" key="4">
    <source>
        <dbReference type="ARBA" id="ARBA00022605"/>
    </source>
</evidence>
<keyword evidence="7 12" id="KW-0521">NADP</keyword>
<feature type="binding site" evidence="12">
    <location>
        <begin position="166"/>
        <end position="168"/>
    </location>
    <ligand>
        <name>NADP(+)</name>
        <dbReference type="ChEBI" id="CHEBI:58349"/>
    </ligand>
</feature>
<dbReference type="GO" id="GO:0004477">
    <property type="term" value="F:methenyltetrahydrofolate cyclohydrolase activity"/>
    <property type="evidence" value="ECO:0007669"/>
    <property type="project" value="UniProtKB-UniRule"/>
</dbReference>
<dbReference type="EC" id="3.5.4.9" evidence="12"/>
<dbReference type="HAMAP" id="MF_01576">
    <property type="entry name" value="THF_DHG_CYH"/>
    <property type="match status" value="1"/>
</dbReference>
<dbReference type="Gene3D" id="3.40.50.10860">
    <property type="entry name" value="Leucine Dehydrogenase, chain A, domain 1"/>
    <property type="match status" value="1"/>
</dbReference>
<dbReference type="GO" id="GO:0009086">
    <property type="term" value="P:methionine biosynthetic process"/>
    <property type="evidence" value="ECO:0007669"/>
    <property type="project" value="UniProtKB-KW"/>
</dbReference>
<dbReference type="UniPathway" id="UPA00193"/>
<dbReference type="GO" id="GO:0000105">
    <property type="term" value="P:L-histidine biosynthetic process"/>
    <property type="evidence" value="ECO:0007669"/>
    <property type="project" value="UniProtKB-KW"/>
</dbReference>
<dbReference type="SUPFAM" id="SSF51735">
    <property type="entry name" value="NAD(P)-binding Rossmann-fold domains"/>
    <property type="match status" value="1"/>
</dbReference>
<accession>A0A517WY42</accession>
<evidence type="ECO:0000313" key="15">
    <source>
        <dbReference type="EMBL" id="QDU10173.1"/>
    </source>
</evidence>
<dbReference type="EMBL" id="CP037422">
    <property type="protein sequence ID" value="QDU10173.1"/>
    <property type="molecule type" value="Genomic_DNA"/>
</dbReference>
<evidence type="ECO:0000259" key="14">
    <source>
        <dbReference type="Pfam" id="PF02882"/>
    </source>
</evidence>
<evidence type="ECO:0000256" key="10">
    <source>
        <dbReference type="ARBA" id="ARBA00023167"/>
    </source>
</evidence>
<dbReference type="Pfam" id="PF02882">
    <property type="entry name" value="THF_DHG_CYH_C"/>
    <property type="match status" value="1"/>
</dbReference>
<organism evidence="15 16">
    <name type="scientific">Gimesia aquarii</name>
    <dbReference type="NCBI Taxonomy" id="2527964"/>
    <lineage>
        <taxon>Bacteria</taxon>
        <taxon>Pseudomonadati</taxon>
        <taxon>Planctomycetota</taxon>
        <taxon>Planctomycetia</taxon>
        <taxon>Planctomycetales</taxon>
        <taxon>Planctomycetaceae</taxon>
        <taxon>Gimesia</taxon>
    </lineage>
</organism>
<dbReference type="InterPro" id="IPR046346">
    <property type="entry name" value="Aminoacid_DH-like_N_sf"/>
</dbReference>
<dbReference type="Proteomes" id="UP000318384">
    <property type="component" value="Chromosome"/>
</dbReference>
<evidence type="ECO:0000256" key="3">
    <source>
        <dbReference type="ARBA" id="ARBA00022563"/>
    </source>
</evidence>
<dbReference type="Gene3D" id="3.40.50.720">
    <property type="entry name" value="NAD(P)-binding Rossmann-like Domain"/>
    <property type="match status" value="1"/>
</dbReference>
<dbReference type="GO" id="GO:0006164">
    <property type="term" value="P:purine nucleotide biosynthetic process"/>
    <property type="evidence" value="ECO:0007669"/>
    <property type="project" value="UniProtKB-KW"/>
</dbReference>
<name>A0A517WY42_9PLAN</name>